<reference evidence="1 2" key="1">
    <citation type="submission" date="2018-06" db="EMBL/GenBank/DDBJ databases">
        <authorList>
            <consortium name="Pathogen Informatics"/>
            <person name="Doyle S."/>
        </authorList>
    </citation>
    <scope>NUCLEOTIDE SEQUENCE [LARGE SCALE GENOMIC DNA]</scope>
    <source>
        <strain evidence="1 2">NCTC13316</strain>
    </source>
</reference>
<dbReference type="InterPro" id="IPR014746">
    <property type="entry name" value="Gln_synth/guanido_kin_cat_dom"/>
</dbReference>
<dbReference type="InterPro" id="IPR006336">
    <property type="entry name" value="GCS2"/>
</dbReference>
<dbReference type="PANTHER" id="PTHR36510:SF3">
    <property type="entry name" value="CONSERVED PROTEIN"/>
    <property type="match status" value="1"/>
</dbReference>
<gene>
    <name evidence="1" type="ORF">NCTC13316_00139</name>
</gene>
<dbReference type="InterPro" id="IPR050141">
    <property type="entry name" value="GCL_type2/YbdK_subfam"/>
</dbReference>
<evidence type="ECO:0000313" key="1">
    <source>
        <dbReference type="EMBL" id="STX50074.1"/>
    </source>
</evidence>
<dbReference type="GO" id="GO:0016879">
    <property type="term" value="F:ligase activity, forming carbon-nitrogen bonds"/>
    <property type="evidence" value="ECO:0007669"/>
    <property type="project" value="TreeGrafter"/>
</dbReference>
<evidence type="ECO:0008006" key="3">
    <source>
        <dbReference type="Google" id="ProtNLM"/>
    </source>
</evidence>
<sequence length="474" mass="55038">MTQLGNININQRRYHEFDKRLRAETNLLEQWFIEQIFIERELEAGSEIELFLLDNQYNPAPNNLNFIKKVNQPALIPEVGASHLEINSCHVHLYTDGLSKLHQNILNLWRKCCNIARQNQYHLALIGTLPTATEKHLDIKYMTNKKRYHLINDSIQDQCAGQPILINLVGAEQLKFPLHSLTVNGLISAFQIHIQIGLSQSVKYYNIAQAIAGPMLTLACNSPFILGKHIWADSRVFLFEQAMTLPRFDRASGFKCCFFGIGYLKNSFFELFDQNYHFFPRLIPEISYQSSEDQMFHVRRQNGVIYRWNRPVIDFNDKGQPHLRIEHRGLSSGPTIIDMIANAAFFYGLLSYFSLQATPIEYLLPFYLAKKNFFEAARYGFNAEFVWFLGKKINAALLLKELIPLARQGLLALGINYDDIELYLNIIDERITTRMNGSAWQCQFINKYGCDFHNMLDSYLNNQYQELPIARWTI</sequence>
<proteinExistence type="predicted"/>
<dbReference type="Proteomes" id="UP000254794">
    <property type="component" value="Unassembled WGS sequence"/>
</dbReference>
<dbReference type="Gene3D" id="3.30.590.20">
    <property type="match status" value="1"/>
</dbReference>
<dbReference type="Pfam" id="PF04107">
    <property type="entry name" value="GCS2"/>
    <property type="match status" value="1"/>
</dbReference>
<evidence type="ECO:0000313" key="2">
    <source>
        <dbReference type="Proteomes" id="UP000254794"/>
    </source>
</evidence>
<keyword evidence="2" id="KW-1185">Reference proteome</keyword>
<dbReference type="EMBL" id="UGOD01000001">
    <property type="protein sequence ID" value="STX50074.1"/>
    <property type="molecule type" value="Genomic_DNA"/>
</dbReference>
<dbReference type="SUPFAM" id="SSF55931">
    <property type="entry name" value="Glutamine synthetase/guanido kinase"/>
    <property type="match status" value="1"/>
</dbReference>
<protein>
    <recommendedName>
        <fullName evidence="3">Carboxylate-amine ligase</fullName>
    </recommendedName>
</protein>
<accession>A0A378JG33</accession>
<name>A0A378JG33_9GAMM</name>
<dbReference type="AlphaFoldDB" id="A0A378JG33"/>
<dbReference type="RefSeq" id="WP_115329568.1">
    <property type="nucleotide sequence ID" value="NZ_CAAAHP010000003.1"/>
</dbReference>
<organism evidence="1 2">
    <name type="scientific">Legionella busanensis</name>
    <dbReference type="NCBI Taxonomy" id="190655"/>
    <lineage>
        <taxon>Bacteria</taxon>
        <taxon>Pseudomonadati</taxon>
        <taxon>Pseudomonadota</taxon>
        <taxon>Gammaproteobacteria</taxon>
        <taxon>Legionellales</taxon>
        <taxon>Legionellaceae</taxon>
        <taxon>Legionella</taxon>
    </lineage>
</organism>
<dbReference type="PANTHER" id="PTHR36510">
    <property type="entry name" value="GLUTAMATE--CYSTEINE LIGASE 2-RELATED"/>
    <property type="match status" value="1"/>
</dbReference>
<dbReference type="OrthoDB" id="240589at2"/>